<dbReference type="Gene3D" id="3.40.50.300">
    <property type="entry name" value="P-loop containing nucleotide triphosphate hydrolases"/>
    <property type="match status" value="1"/>
</dbReference>
<dbReference type="PANTHER" id="PTHR32046:SF12">
    <property type="entry name" value="AIG1-TYPE G DOMAIN-CONTAINING PROTEIN"/>
    <property type="match status" value="1"/>
</dbReference>
<dbReference type="InterPro" id="IPR027417">
    <property type="entry name" value="P-loop_NTPase"/>
</dbReference>
<evidence type="ECO:0000259" key="2">
    <source>
        <dbReference type="Pfam" id="PF04548"/>
    </source>
</evidence>
<evidence type="ECO:0000256" key="1">
    <source>
        <dbReference type="ARBA" id="ARBA00022741"/>
    </source>
</evidence>
<protein>
    <recommendedName>
        <fullName evidence="2">AIG1-type G domain-containing protein</fullName>
    </recommendedName>
</protein>
<dbReference type="Proteomes" id="UP000054007">
    <property type="component" value="Unassembled WGS sequence"/>
</dbReference>
<dbReference type="SUPFAM" id="SSF52540">
    <property type="entry name" value="P-loop containing nucleoside triphosphate hydrolases"/>
    <property type="match status" value="1"/>
</dbReference>
<evidence type="ECO:0000313" key="4">
    <source>
        <dbReference type="Proteomes" id="UP000054007"/>
    </source>
</evidence>
<organism evidence="3 4">
    <name type="scientific">Cylindrobasidium torrendii FP15055 ss-10</name>
    <dbReference type="NCBI Taxonomy" id="1314674"/>
    <lineage>
        <taxon>Eukaryota</taxon>
        <taxon>Fungi</taxon>
        <taxon>Dikarya</taxon>
        <taxon>Basidiomycota</taxon>
        <taxon>Agaricomycotina</taxon>
        <taxon>Agaricomycetes</taxon>
        <taxon>Agaricomycetidae</taxon>
        <taxon>Agaricales</taxon>
        <taxon>Marasmiineae</taxon>
        <taxon>Physalacriaceae</taxon>
        <taxon>Cylindrobasidium</taxon>
    </lineage>
</organism>
<dbReference type="Pfam" id="PF04548">
    <property type="entry name" value="AIG1"/>
    <property type="match status" value="1"/>
</dbReference>
<proteinExistence type="predicted"/>
<dbReference type="GO" id="GO:0005525">
    <property type="term" value="F:GTP binding"/>
    <property type="evidence" value="ECO:0007669"/>
    <property type="project" value="InterPro"/>
</dbReference>
<feature type="domain" description="AIG1-type G" evidence="2">
    <location>
        <begin position="16"/>
        <end position="165"/>
    </location>
</feature>
<dbReference type="AlphaFoldDB" id="A0A0D7B8M1"/>
<dbReference type="PANTHER" id="PTHR32046">
    <property type="entry name" value="G DOMAIN-CONTAINING PROTEIN"/>
    <property type="match status" value="1"/>
</dbReference>
<evidence type="ECO:0000313" key="3">
    <source>
        <dbReference type="EMBL" id="KIY66908.1"/>
    </source>
</evidence>
<reference evidence="3 4" key="1">
    <citation type="journal article" date="2015" name="Fungal Genet. Biol.">
        <title>Evolution of novel wood decay mechanisms in Agaricales revealed by the genome sequences of Fistulina hepatica and Cylindrobasidium torrendii.</title>
        <authorList>
            <person name="Floudas D."/>
            <person name="Held B.W."/>
            <person name="Riley R."/>
            <person name="Nagy L.G."/>
            <person name="Koehler G."/>
            <person name="Ransdell A.S."/>
            <person name="Younus H."/>
            <person name="Chow J."/>
            <person name="Chiniquy J."/>
            <person name="Lipzen A."/>
            <person name="Tritt A."/>
            <person name="Sun H."/>
            <person name="Haridas S."/>
            <person name="LaButti K."/>
            <person name="Ohm R.A."/>
            <person name="Kues U."/>
            <person name="Blanchette R.A."/>
            <person name="Grigoriev I.V."/>
            <person name="Minto R.E."/>
            <person name="Hibbett D.S."/>
        </authorList>
    </citation>
    <scope>NUCLEOTIDE SEQUENCE [LARGE SCALE GENOMIC DNA]</scope>
    <source>
        <strain evidence="3 4">FP15055 ss-10</strain>
    </source>
</reference>
<gene>
    <name evidence="3" type="ORF">CYLTODRAFT_354146</name>
</gene>
<dbReference type="EMBL" id="KN880540">
    <property type="protein sequence ID" value="KIY66908.1"/>
    <property type="molecule type" value="Genomic_DNA"/>
</dbReference>
<keyword evidence="1" id="KW-0547">Nucleotide-binding</keyword>
<keyword evidence="4" id="KW-1185">Reference proteome</keyword>
<dbReference type="InterPro" id="IPR006703">
    <property type="entry name" value="G_AIG1"/>
</dbReference>
<dbReference type="OrthoDB" id="2611327at2759"/>
<sequence>MKQGIIKSAKNRAEFTILLVGETGVGKTCFLSFFANVIEGRSPAEYVPVHDINNEQGGSQKCSQTQAARVYEFRSRNDVRIRILDTPGLADTRGISKDQEHKKNIAETIQNYIPVVNAVIVLANGTQPRLGVATDYALTTLSSIFPRSLRDNIAFLFTNVSNALSWNFQPDSIPSFLQSAQQLIVDNPFAMREKYLSIIAQTKQHNASVLGRLERSITSAHDDAVEELVKLFDWMDGLEPQPTSEILNLYNKLQGIETRIENALASMAQATIKKKELEKIKASMDKSGVDMKTYKEYEKVIRSPTWIQDERDYHNTLCSVPKCYSNCHQHCGLSFSLDPADLVGCAARDQRDRTDNPKCVQCGHGMLDHRHYNSLWMKKEEVQTSVDESAKARFFKAKLDAEQQAKVQKQVQDAVDAMSARVADQTAEIGRLAEEYSQLSLSGNLAGQVQKAVRMVELHAEAMAGQSTDEQTTNRVQHALKTLKDKLDLLNKAKSTLGVVTRFCRSNIA</sequence>
<name>A0A0D7B8M1_9AGAR</name>
<dbReference type="STRING" id="1314674.A0A0D7B8M1"/>
<accession>A0A0D7B8M1</accession>